<reference evidence="2" key="1">
    <citation type="journal article" date="2012" name="Environ. Microbiol.">
        <title>Genetic structure of three fosmid-fragments encoding 16S rRNA genes of the Miscellaneous Crenarchaeotic Group (MCG): implications for physiology and evolution of marine sedimentary archaea.</title>
        <authorList>
            <person name="Li P.Y."/>
            <person name="Xie B.B."/>
            <person name="Zhang X.Y."/>
            <person name="Qin Q.L."/>
            <person name="Dang H.Y."/>
            <person name="Wang X.M."/>
            <person name="Chen X.L."/>
            <person name="Yu J."/>
            <person name="Zhang Y.Z."/>
        </authorList>
    </citation>
    <scope>NUCLEOTIDE SEQUENCE</scope>
</reference>
<dbReference type="GO" id="GO:0016747">
    <property type="term" value="F:acyltransferase activity, transferring groups other than amino-acyl groups"/>
    <property type="evidence" value="ECO:0007669"/>
    <property type="project" value="InterPro"/>
</dbReference>
<evidence type="ECO:0000259" key="1">
    <source>
        <dbReference type="PROSITE" id="PS51186"/>
    </source>
</evidence>
<dbReference type="InterPro" id="IPR027365">
    <property type="entry name" value="GNAT_acetyltra_YdfB-like"/>
</dbReference>
<name>G9BAR4_9ARCH</name>
<sequence length="269" mass="31632">MTKWITLLLVSLLYGIRELTPSFESLFYNHVAKDVPHYFLFIYDWKYERKNTKIWLAVEHDEIYGMMLIYKNRIVQLRGNEPIIEAFLDMIDLKMFQLHAESQYRDFILRKCHMKKEYVLQLMIVRKGEEHLSSSDIVTKLTPEWADEIAYLMRTANPEFWDDRKKETIVSSMNRRLWMGIIMNGNTLVSVGSTHLTDFGSNIGSLATHESYLNRGYATAVASALVKEILHKNDFALVFVRKNNLPALGVYEKLGFKQYRNYLYGYAEI</sequence>
<organism evidence="2">
    <name type="scientific">uncultured marine crenarchaeote E37-7F</name>
    <dbReference type="NCBI Taxonomy" id="907717"/>
    <lineage>
        <taxon>Archaea</taxon>
        <taxon>Candidatus Bathyarchaeota</taxon>
        <taxon>environmental samples</taxon>
    </lineage>
</organism>
<dbReference type="InterPro" id="IPR016181">
    <property type="entry name" value="Acyl_CoA_acyltransferase"/>
</dbReference>
<keyword evidence="2" id="KW-0808">Transferase</keyword>
<dbReference type="PANTHER" id="PTHR31143:SF2">
    <property type="entry name" value="FR47-LIKE DOMAIN-CONTAINING PROTEIN-RELATED"/>
    <property type="match status" value="1"/>
</dbReference>
<dbReference type="Pfam" id="PF08445">
    <property type="entry name" value="FR47"/>
    <property type="match status" value="1"/>
</dbReference>
<evidence type="ECO:0000313" key="2">
    <source>
        <dbReference type="EMBL" id="ADQ54420.1"/>
    </source>
</evidence>
<dbReference type="InterPro" id="IPR013653">
    <property type="entry name" value="GCN5-like_dom"/>
</dbReference>
<gene>
    <name evidence="2" type="ORF">E37-7F_37</name>
</gene>
<dbReference type="PANTHER" id="PTHR31143">
    <property type="match status" value="1"/>
</dbReference>
<feature type="domain" description="N-acetyltransferase" evidence="1">
    <location>
        <begin position="136"/>
        <end position="269"/>
    </location>
</feature>
<proteinExistence type="predicted"/>
<dbReference type="EMBL" id="HQ214611">
    <property type="protein sequence ID" value="ADQ54420.1"/>
    <property type="molecule type" value="Genomic_DNA"/>
</dbReference>
<dbReference type="SUPFAM" id="SSF55729">
    <property type="entry name" value="Acyl-CoA N-acyltransferases (Nat)"/>
    <property type="match status" value="1"/>
</dbReference>
<dbReference type="InterPro" id="IPR000182">
    <property type="entry name" value="GNAT_dom"/>
</dbReference>
<protein>
    <submittedName>
        <fullName evidence="2">GNAT family acetyltransferase</fullName>
    </submittedName>
</protein>
<dbReference type="Gene3D" id="3.40.630.30">
    <property type="match status" value="1"/>
</dbReference>
<accession>G9BAR4</accession>
<dbReference type="AlphaFoldDB" id="G9BAR4"/>
<dbReference type="PROSITE" id="PS51186">
    <property type="entry name" value="GNAT"/>
    <property type="match status" value="1"/>
</dbReference>